<evidence type="ECO:0000256" key="4">
    <source>
        <dbReference type="ARBA" id="ARBA00022777"/>
    </source>
</evidence>
<sequence length="296" mass="33928">MEIKVDNTTELARDRGNGESYEANFEFFPFHEGETYSLYKGVLNGEYFASDRHGERCVVRTLKKKSSNSYADWDTFVQVASNADELASQFHRETASMTLAFPRPLLTNVNQKSSFVGVFRKFNPHEKRLKINETVVIEPLVGRPFFQFYKQNVANNQQSKHHAEQCAVKGNKQKRTTKNSNCVSREQNSEEQSYPVEVLPTLAAFSHYTWHATKKFIVTNFQGSFNHETSSLTLINPTIHSIDQRYGETDRGLAGIEDFFNNHECYKGLCSTWCKYETQDPNGNFSEPVTSLNQPD</sequence>
<dbReference type="Proteomes" id="UP000076420">
    <property type="component" value="Unassembled WGS sequence"/>
</dbReference>
<dbReference type="RefSeq" id="XP_013084154.2">
    <property type="nucleotide sequence ID" value="XM_013228700.2"/>
</dbReference>
<dbReference type="EnsemblMetazoa" id="BGLB020534-RE">
    <property type="protein sequence ID" value="BGLB020534-PE"/>
    <property type="gene ID" value="BGLB020534"/>
</dbReference>
<dbReference type="PANTHER" id="PTHR45992:SF11">
    <property type="entry name" value="ALPHA-TYPE PROTEIN KINASE DOMAIN-CONTAINING PROTEIN"/>
    <property type="match status" value="1"/>
</dbReference>
<dbReference type="VEuPathDB" id="VectorBase:BGLB020534"/>
<dbReference type="RefSeq" id="XP_013084145.2">
    <property type="nucleotide sequence ID" value="XM_013228691.2"/>
</dbReference>
<feature type="region of interest" description="Disordered" evidence="6">
    <location>
        <begin position="160"/>
        <end position="189"/>
    </location>
</feature>
<dbReference type="InterPro" id="IPR004166">
    <property type="entry name" value="a-kinase_dom"/>
</dbReference>
<proteinExistence type="predicted"/>
<dbReference type="EnsemblMetazoa" id="BGLB020534-RC">
    <property type="protein sequence ID" value="BGLB020534-PC"/>
    <property type="gene ID" value="BGLB020534"/>
</dbReference>
<dbReference type="Pfam" id="PF02816">
    <property type="entry name" value="Alpha_kinase"/>
    <property type="match status" value="1"/>
</dbReference>
<dbReference type="OrthoDB" id="301415at2759"/>
<dbReference type="KEGG" id="bgt:106069103"/>
<evidence type="ECO:0000256" key="3">
    <source>
        <dbReference type="ARBA" id="ARBA00022741"/>
    </source>
</evidence>
<organism evidence="8 9">
    <name type="scientific">Biomphalaria glabrata</name>
    <name type="common">Bloodfluke planorb</name>
    <name type="synonym">Freshwater snail</name>
    <dbReference type="NCBI Taxonomy" id="6526"/>
    <lineage>
        <taxon>Eukaryota</taxon>
        <taxon>Metazoa</taxon>
        <taxon>Spiralia</taxon>
        <taxon>Lophotrochozoa</taxon>
        <taxon>Mollusca</taxon>
        <taxon>Gastropoda</taxon>
        <taxon>Heterobranchia</taxon>
        <taxon>Euthyneura</taxon>
        <taxon>Panpulmonata</taxon>
        <taxon>Hygrophila</taxon>
        <taxon>Lymnaeoidea</taxon>
        <taxon>Planorbidae</taxon>
        <taxon>Biomphalaria</taxon>
    </lineage>
</organism>
<feature type="compositionally biased region" description="Polar residues" evidence="6">
    <location>
        <begin position="178"/>
        <end position="189"/>
    </location>
</feature>
<evidence type="ECO:0000256" key="1">
    <source>
        <dbReference type="ARBA" id="ARBA00022527"/>
    </source>
</evidence>
<evidence type="ECO:0000259" key="7">
    <source>
        <dbReference type="PROSITE" id="PS51158"/>
    </source>
</evidence>
<keyword evidence="3" id="KW-0547">Nucleotide-binding</keyword>
<dbReference type="GO" id="GO:0004674">
    <property type="term" value="F:protein serine/threonine kinase activity"/>
    <property type="evidence" value="ECO:0007669"/>
    <property type="project" value="UniProtKB-KW"/>
</dbReference>
<dbReference type="RefSeq" id="XP_013084173.2">
    <property type="nucleotide sequence ID" value="XM_013228719.2"/>
</dbReference>
<evidence type="ECO:0000313" key="8">
    <source>
        <dbReference type="EnsemblMetazoa" id="BGLB020534-PF"/>
    </source>
</evidence>
<evidence type="ECO:0000256" key="2">
    <source>
        <dbReference type="ARBA" id="ARBA00022679"/>
    </source>
</evidence>
<reference evidence="8" key="1">
    <citation type="submission" date="2020-05" db="UniProtKB">
        <authorList>
            <consortium name="EnsemblMetazoa"/>
        </authorList>
    </citation>
    <scope>IDENTIFICATION</scope>
    <source>
        <strain evidence="8">BB02</strain>
    </source>
</reference>
<dbReference type="PROSITE" id="PS51158">
    <property type="entry name" value="ALPHA_KINASE"/>
    <property type="match status" value="1"/>
</dbReference>
<protein>
    <recommendedName>
        <fullName evidence="7">Alpha-type protein kinase domain-containing protein</fullName>
    </recommendedName>
</protein>
<dbReference type="Gene3D" id="3.20.200.10">
    <property type="entry name" value="MHCK/EF2 kinase"/>
    <property type="match status" value="1"/>
</dbReference>
<keyword evidence="1" id="KW-0723">Serine/threonine-protein kinase</keyword>
<dbReference type="EnsemblMetazoa" id="BGLB020534-RB">
    <property type="protein sequence ID" value="BGLB020534-PB"/>
    <property type="gene ID" value="BGLB020534"/>
</dbReference>
<keyword evidence="5" id="KW-0067">ATP-binding</keyword>
<dbReference type="EnsemblMetazoa" id="BGLB020534-RD">
    <property type="protein sequence ID" value="BGLB020534-PD"/>
    <property type="gene ID" value="BGLB020534"/>
</dbReference>
<evidence type="ECO:0000256" key="5">
    <source>
        <dbReference type="ARBA" id="ARBA00022840"/>
    </source>
</evidence>
<dbReference type="PANTHER" id="PTHR45992">
    <property type="entry name" value="EUKARYOTIC ELONGATION FACTOR 2 KINASE-RELATED"/>
    <property type="match status" value="1"/>
</dbReference>
<evidence type="ECO:0000256" key="6">
    <source>
        <dbReference type="SAM" id="MobiDB-lite"/>
    </source>
</evidence>
<dbReference type="AlphaFoldDB" id="A0A2C9KJW9"/>
<gene>
    <name evidence="8" type="primary">106069103</name>
</gene>
<name>A0A2C9KJW9_BIOGL</name>
<keyword evidence="2" id="KW-0808">Transferase</keyword>
<accession>A0A2C9KJW9</accession>
<evidence type="ECO:0000313" key="9">
    <source>
        <dbReference type="Proteomes" id="UP000076420"/>
    </source>
</evidence>
<dbReference type="RefSeq" id="XP_013084165.2">
    <property type="nucleotide sequence ID" value="XM_013228711.2"/>
</dbReference>
<dbReference type="EnsemblMetazoa" id="BGLB020534-RF">
    <property type="protein sequence ID" value="BGLB020534-PF"/>
    <property type="gene ID" value="BGLB020534"/>
</dbReference>
<feature type="domain" description="Alpha-type protein kinase" evidence="7">
    <location>
        <begin position="1"/>
        <end position="282"/>
    </location>
</feature>
<dbReference type="VEuPathDB" id="VectorBase:BGLAX_027158"/>
<dbReference type="GO" id="GO:0005524">
    <property type="term" value="F:ATP binding"/>
    <property type="evidence" value="ECO:0007669"/>
    <property type="project" value="UniProtKB-KW"/>
</dbReference>
<dbReference type="SUPFAM" id="SSF56112">
    <property type="entry name" value="Protein kinase-like (PK-like)"/>
    <property type="match status" value="1"/>
</dbReference>
<dbReference type="InterPro" id="IPR051852">
    <property type="entry name" value="Alpha-type_PK"/>
</dbReference>
<keyword evidence="4" id="KW-0418">Kinase</keyword>
<dbReference type="EnsemblMetazoa" id="BGLB020534-RA">
    <property type="protein sequence ID" value="BGLB020534-PA"/>
    <property type="gene ID" value="BGLB020534"/>
</dbReference>
<dbReference type="InterPro" id="IPR011009">
    <property type="entry name" value="Kinase-like_dom_sf"/>
</dbReference>